<dbReference type="Proteomes" id="UP001577267">
    <property type="component" value="Unassembled WGS sequence"/>
</dbReference>
<gene>
    <name evidence="2" type="ORF">ACE11A_03095</name>
</gene>
<evidence type="ECO:0000313" key="2">
    <source>
        <dbReference type="EMBL" id="MFB4193343.1"/>
    </source>
</evidence>
<feature type="transmembrane region" description="Helical" evidence="1">
    <location>
        <begin position="141"/>
        <end position="171"/>
    </location>
</feature>
<proteinExistence type="predicted"/>
<dbReference type="RefSeq" id="WP_375061381.1">
    <property type="nucleotide sequence ID" value="NZ_JBHGBT010000002.1"/>
</dbReference>
<dbReference type="EMBL" id="JBHGBT010000002">
    <property type="protein sequence ID" value="MFB4193343.1"/>
    <property type="molecule type" value="Genomic_DNA"/>
</dbReference>
<keyword evidence="1" id="KW-0812">Transmembrane</keyword>
<accession>A0ABV4ZH87</accession>
<keyword evidence="3" id="KW-1185">Reference proteome</keyword>
<comment type="caution">
    <text evidence="2">The sequence shown here is derived from an EMBL/GenBank/DDBJ whole genome shotgun (WGS) entry which is preliminary data.</text>
</comment>
<keyword evidence="1" id="KW-1133">Transmembrane helix</keyword>
<keyword evidence="1" id="KW-0472">Membrane</keyword>
<name>A0ABV4ZH87_9ACTN</name>
<evidence type="ECO:0000313" key="3">
    <source>
        <dbReference type="Proteomes" id="UP001577267"/>
    </source>
</evidence>
<reference evidence="2 3" key="1">
    <citation type="submission" date="2024-09" db="EMBL/GenBank/DDBJ databases">
        <title>Draft genome sequence of multifaceted antimicrobials producing Streptomyces sp. strain FH1.</title>
        <authorList>
            <person name="Hassan F."/>
            <person name="Ali H."/>
            <person name="Hassan N."/>
            <person name="Nawaz A."/>
        </authorList>
    </citation>
    <scope>NUCLEOTIDE SEQUENCE [LARGE SCALE GENOMIC DNA]</scope>
    <source>
        <strain evidence="2 3">FH1</strain>
    </source>
</reference>
<sequence>MGEKRSTRNVLSGHVNGTAVQADIFNHSVTSHVVNTVVAQVRLQNGVSALYRILASLAGCAAVWGMRDGRSPLSVVAAVSDELGVPSGWTSSVAGWMGDRTELLENIATITFALGLLALPRLQQIGWEFADALEWRAPSTVVLSLAVLAQCGSVGVSLPTVTVFAVVAIWLARRGEGHSYSWSEHFMAAILSVLFALIFVPLYALSWLFARDVRKAT</sequence>
<feature type="transmembrane region" description="Helical" evidence="1">
    <location>
        <begin position="186"/>
        <end position="210"/>
    </location>
</feature>
<evidence type="ECO:0000256" key="1">
    <source>
        <dbReference type="SAM" id="Phobius"/>
    </source>
</evidence>
<organism evidence="2 3">
    <name type="scientific">Streptomyces carpaticus</name>
    <dbReference type="NCBI Taxonomy" id="285558"/>
    <lineage>
        <taxon>Bacteria</taxon>
        <taxon>Bacillati</taxon>
        <taxon>Actinomycetota</taxon>
        <taxon>Actinomycetes</taxon>
        <taxon>Kitasatosporales</taxon>
        <taxon>Streptomycetaceae</taxon>
        <taxon>Streptomyces</taxon>
    </lineage>
</organism>
<protein>
    <submittedName>
        <fullName evidence="2">Uncharacterized protein</fullName>
    </submittedName>
</protein>